<keyword evidence="1" id="KW-0378">Hydrolase</keyword>
<dbReference type="InterPro" id="IPR013094">
    <property type="entry name" value="AB_hydrolase_3"/>
</dbReference>
<evidence type="ECO:0000313" key="4">
    <source>
        <dbReference type="Proteomes" id="UP000198769"/>
    </source>
</evidence>
<dbReference type="OrthoDB" id="9815425at2"/>
<dbReference type="SUPFAM" id="SSF53474">
    <property type="entry name" value="alpha/beta-Hydrolases"/>
    <property type="match status" value="1"/>
</dbReference>
<dbReference type="GO" id="GO:0016787">
    <property type="term" value="F:hydrolase activity"/>
    <property type="evidence" value="ECO:0007669"/>
    <property type="project" value="UniProtKB-KW"/>
</dbReference>
<dbReference type="AlphaFoldDB" id="A0A1I4Y8Y1"/>
<feature type="domain" description="Alpha/beta hydrolase fold-3" evidence="2">
    <location>
        <begin position="80"/>
        <end position="282"/>
    </location>
</feature>
<dbReference type="EMBL" id="FOVD01000003">
    <property type="protein sequence ID" value="SFN34496.1"/>
    <property type="molecule type" value="Genomic_DNA"/>
</dbReference>
<evidence type="ECO:0000259" key="2">
    <source>
        <dbReference type="Pfam" id="PF07859"/>
    </source>
</evidence>
<protein>
    <submittedName>
        <fullName evidence="3">Acetyl esterase</fullName>
    </submittedName>
</protein>
<dbReference type="PANTHER" id="PTHR48081">
    <property type="entry name" value="AB HYDROLASE SUPERFAMILY PROTEIN C4A8.06C"/>
    <property type="match status" value="1"/>
</dbReference>
<dbReference type="PANTHER" id="PTHR48081:SF8">
    <property type="entry name" value="ALPHA_BETA HYDROLASE FOLD-3 DOMAIN-CONTAINING PROTEIN-RELATED"/>
    <property type="match status" value="1"/>
</dbReference>
<keyword evidence="4" id="KW-1185">Reference proteome</keyword>
<accession>A0A1I4Y8Y1</accession>
<name>A0A1I4Y8Y1_CHROL</name>
<dbReference type="Proteomes" id="UP000198769">
    <property type="component" value="Unassembled WGS sequence"/>
</dbReference>
<gene>
    <name evidence="3" type="ORF">SAMN05421594_2233</name>
</gene>
<reference evidence="4" key="1">
    <citation type="submission" date="2016-10" db="EMBL/GenBank/DDBJ databases">
        <authorList>
            <person name="Varghese N."/>
            <person name="Submissions S."/>
        </authorList>
    </citation>
    <scope>NUCLEOTIDE SEQUENCE [LARGE SCALE GENOMIC DNA]</scope>
    <source>
        <strain evidence="4">DSM 25575</strain>
    </source>
</reference>
<dbReference type="Gene3D" id="3.40.50.1820">
    <property type="entry name" value="alpha/beta hydrolase"/>
    <property type="match status" value="1"/>
</dbReference>
<sequence length="314" mass="34786">MEFTSPISQIISHLEKIQSFNAQDPLDDTRKYLDTMSLQLSGKKESVAMIEELNIPMDNYQIPIRIYRPKGKTAQKSSAIVYIHGGWFIAGGFETHDAVVRKLANKTGSAVIFVDYRLAPEHPFPAGLNDSIDAVKWVVDHAESLGIDKNQIGIVGDSAGGALAASVSTQVGELLKFQILIYPAADNQLNTKSWEIYETGPVLNKEGGIQAWNWYYPDGKNNPDPLAVPVLIKDFKNTPSTLVLIAEHDALRDEGELLAQHMKDAGISVRTRFYKDMVHGFMHMGEVLNEVEQAANEMAAFAHQHLEIAVEKEA</sequence>
<evidence type="ECO:0000313" key="3">
    <source>
        <dbReference type="EMBL" id="SFN34496.1"/>
    </source>
</evidence>
<proteinExistence type="predicted"/>
<dbReference type="InterPro" id="IPR029058">
    <property type="entry name" value="AB_hydrolase_fold"/>
</dbReference>
<dbReference type="Pfam" id="PF07859">
    <property type="entry name" value="Abhydrolase_3"/>
    <property type="match status" value="1"/>
</dbReference>
<evidence type="ECO:0000256" key="1">
    <source>
        <dbReference type="ARBA" id="ARBA00022801"/>
    </source>
</evidence>
<dbReference type="RefSeq" id="WP_090024519.1">
    <property type="nucleotide sequence ID" value="NZ_FOVD01000003.1"/>
</dbReference>
<dbReference type="InterPro" id="IPR050300">
    <property type="entry name" value="GDXG_lipolytic_enzyme"/>
</dbReference>
<organism evidence="3 4">
    <name type="scientific">Chryseobacterium oleae</name>
    <dbReference type="NCBI Taxonomy" id="491207"/>
    <lineage>
        <taxon>Bacteria</taxon>
        <taxon>Pseudomonadati</taxon>
        <taxon>Bacteroidota</taxon>
        <taxon>Flavobacteriia</taxon>
        <taxon>Flavobacteriales</taxon>
        <taxon>Weeksellaceae</taxon>
        <taxon>Chryseobacterium group</taxon>
        <taxon>Chryseobacterium</taxon>
    </lineage>
</organism>